<dbReference type="Gene3D" id="3.20.20.80">
    <property type="entry name" value="Glycosidases"/>
    <property type="match status" value="1"/>
</dbReference>
<feature type="domain" description="Glycoside hydrolase family 5" evidence="6">
    <location>
        <begin position="86"/>
        <end position="334"/>
    </location>
</feature>
<accession>A0A427XCK6</accession>
<evidence type="ECO:0000256" key="1">
    <source>
        <dbReference type="ARBA" id="ARBA00005641"/>
    </source>
</evidence>
<dbReference type="OrthoDB" id="1887033at2759"/>
<dbReference type="GeneID" id="39590048"/>
<dbReference type="GO" id="GO:0005737">
    <property type="term" value="C:cytoplasm"/>
    <property type="evidence" value="ECO:0007669"/>
    <property type="project" value="UniProtKB-ARBA"/>
</dbReference>
<dbReference type="GO" id="GO:0005576">
    <property type="term" value="C:extracellular region"/>
    <property type="evidence" value="ECO:0007669"/>
    <property type="project" value="TreeGrafter"/>
</dbReference>
<dbReference type="PANTHER" id="PTHR31297">
    <property type="entry name" value="GLUCAN ENDO-1,6-BETA-GLUCOSIDASE B"/>
    <property type="match status" value="1"/>
</dbReference>
<comment type="caution">
    <text evidence="7">The sequence shown here is derived from an EMBL/GenBank/DDBJ whole genome shotgun (WGS) entry which is preliminary data.</text>
</comment>
<evidence type="ECO:0000259" key="6">
    <source>
        <dbReference type="Pfam" id="PF00150"/>
    </source>
</evidence>
<sequence>MGLFDKIKNKLDSGNDGGSPAGNYAFPPAQAPPPLEASLARYRRQRGINLGSWFVTESWLSTKLYASTAVDPKGSDFDLARGKDAKAAMEHHWDTWMTDDDWHWIKQRGFNSVRLPIGYYHLAGVLPDVLRGTDYERYADVYTGAWPRILGAIDKAAQFGLGVLVDFHAAAGAQNTDGHSGMSEGKVRFWDSNKNLASTSLALRFLASQLSPNPAVIGLEILNEPANNQRLQGWYESTLNEVRQVAEPEFPIYVSDSWATDHYAPWVGHRNDFVVLDHHLYRCFDGPDKQLNGYQHAGKLQHEFASTFLGQVGQARGNVVVGEWSAGLDESCLPHDTPAGERDAQKRAFVASQLQLFENTGGYFFWTLKTDRDWDSGWSARNCGQAEILPATVVLKKFNPPPDGARDTMCRQATDSHCNYWRQNNGNPNGHAFSSGFSRGWDDALLFLTSEGQNELGFVDQWARRRKWEYEHYSGPLGNEGWQYTDAFNQGVKACHSQALS</sequence>
<dbReference type="STRING" id="105984.A0A427XCK6"/>
<evidence type="ECO:0000313" key="8">
    <source>
        <dbReference type="Proteomes" id="UP000279236"/>
    </source>
</evidence>
<proteinExistence type="inferred from homology"/>
<protein>
    <submittedName>
        <fullName evidence="7">Glucan 1,3-beta-glucosidase 3</fullName>
    </submittedName>
</protein>
<dbReference type="RefSeq" id="XP_028471767.1">
    <property type="nucleotide sequence ID" value="XM_028621028.1"/>
</dbReference>
<name>A0A427XCK6_9TREE</name>
<dbReference type="GO" id="GO:0009251">
    <property type="term" value="P:glucan catabolic process"/>
    <property type="evidence" value="ECO:0007669"/>
    <property type="project" value="TreeGrafter"/>
</dbReference>
<dbReference type="SUPFAM" id="SSF51445">
    <property type="entry name" value="(Trans)glycosidases"/>
    <property type="match status" value="1"/>
</dbReference>
<dbReference type="InterPro" id="IPR017853">
    <property type="entry name" value="GH"/>
</dbReference>
<keyword evidence="8" id="KW-1185">Reference proteome</keyword>
<reference evidence="7 8" key="1">
    <citation type="submission" date="2018-11" db="EMBL/GenBank/DDBJ databases">
        <title>Genome sequence of Apiotrichum porosum DSM 27194.</title>
        <authorList>
            <person name="Aliyu H."/>
            <person name="Gorte O."/>
            <person name="Ochsenreither K."/>
        </authorList>
    </citation>
    <scope>NUCLEOTIDE SEQUENCE [LARGE SCALE GENOMIC DNA]</scope>
    <source>
        <strain evidence="7 8">DSM 27194</strain>
    </source>
</reference>
<keyword evidence="3 4" id="KW-0326">Glycosidase</keyword>
<dbReference type="FunFam" id="3.20.20.80:FF:000100">
    <property type="entry name" value="Glycoside hydrolase superfamily"/>
    <property type="match status" value="1"/>
</dbReference>
<dbReference type="Pfam" id="PF00150">
    <property type="entry name" value="Cellulase"/>
    <property type="match status" value="1"/>
</dbReference>
<organism evidence="7 8">
    <name type="scientific">Apiotrichum porosum</name>
    <dbReference type="NCBI Taxonomy" id="105984"/>
    <lineage>
        <taxon>Eukaryota</taxon>
        <taxon>Fungi</taxon>
        <taxon>Dikarya</taxon>
        <taxon>Basidiomycota</taxon>
        <taxon>Agaricomycotina</taxon>
        <taxon>Tremellomycetes</taxon>
        <taxon>Trichosporonales</taxon>
        <taxon>Trichosporonaceae</taxon>
        <taxon>Apiotrichum</taxon>
    </lineage>
</organism>
<dbReference type="GO" id="GO:0009986">
    <property type="term" value="C:cell surface"/>
    <property type="evidence" value="ECO:0007669"/>
    <property type="project" value="TreeGrafter"/>
</dbReference>
<feature type="region of interest" description="Disordered" evidence="5">
    <location>
        <begin position="11"/>
        <end position="30"/>
    </location>
</feature>
<dbReference type="Proteomes" id="UP000279236">
    <property type="component" value="Unassembled WGS sequence"/>
</dbReference>
<evidence type="ECO:0000256" key="2">
    <source>
        <dbReference type="ARBA" id="ARBA00022801"/>
    </source>
</evidence>
<comment type="similarity">
    <text evidence="1 4">Belongs to the glycosyl hydrolase 5 (cellulase A) family.</text>
</comment>
<keyword evidence="2 4" id="KW-0378">Hydrolase</keyword>
<dbReference type="EMBL" id="RSCE01000023">
    <property type="protein sequence ID" value="RSH76620.1"/>
    <property type="molecule type" value="Genomic_DNA"/>
</dbReference>
<dbReference type="InterPro" id="IPR050386">
    <property type="entry name" value="Glycosyl_hydrolase_5"/>
</dbReference>
<evidence type="ECO:0000256" key="3">
    <source>
        <dbReference type="ARBA" id="ARBA00023295"/>
    </source>
</evidence>
<dbReference type="GO" id="GO:0046557">
    <property type="term" value="F:glucan endo-1,6-beta-glucosidase activity"/>
    <property type="evidence" value="ECO:0007669"/>
    <property type="project" value="TreeGrafter"/>
</dbReference>
<evidence type="ECO:0000256" key="4">
    <source>
        <dbReference type="RuleBase" id="RU361153"/>
    </source>
</evidence>
<evidence type="ECO:0000256" key="5">
    <source>
        <dbReference type="SAM" id="MobiDB-lite"/>
    </source>
</evidence>
<dbReference type="PANTHER" id="PTHR31297:SF43">
    <property type="entry name" value="GLUCAN 1,3-BETA-GLUCOSIDASE 3"/>
    <property type="match status" value="1"/>
</dbReference>
<gene>
    <name evidence="7" type="primary">EXG3</name>
    <name evidence="7" type="ORF">EHS24_005505</name>
</gene>
<dbReference type="AlphaFoldDB" id="A0A427XCK6"/>
<evidence type="ECO:0000313" key="7">
    <source>
        <dbReference type="EMBL" id="RSH76620.1"/>
    </source>
</evidence>
<dbReference type="InterPro" id="IPR001547">
    <property type="entry name" value="Glyco_hydro_5"/>
</dbReference>